<reference evidence="1 2" key="1">
    <citation type="submission" date="2018-11" db="EMBL/GenBank/DDBJ databases">
        <authorList>
            <consortium name="Pathogen Informatics"/>
        </authorList>
    </citation>
    <scope>NUCLEOTIDE SEQUENCE [LARGE SCALE GENOMIC DNA]</scope>
    <source>
        <strain evidence="1 2">Zambia</strain>
    </source>
</reference>
<name>A0A183LA38_9TREM</name>
<dbReference type="EMBL" id="UZAI01000128">
    <property type="protein sequence ID" value="VDO48915.1"/>
    <property type="molecule type" value="Genomic_DNA"/>
</dbReference>
<dbReference type="AlphaFoldDB" id="A0A183LA38"/>
<dbReference type="Proteomes" id="UP000277204">
    <property type="component" value="Unassembled WGS sequence"/>
</dbReference>
<evidence type="ECO:0000313" key="2">
    <source>
        <dbReference type="Proteomes" id="UP000277204"/>
    </source>
</evidence>
<gene>
    <name evidence="1" type="ORF">SMRZ_LOCUS663</name>
</gene>
<organism evidence="1 2">
    <name type="scientific">Schistosoma margrebowiei</name>
    <dbReference type="NCBI Taxonomy" id="48269"/>
    <lineage>
        <taxon>Eukaryota</taxon>
        <taxon>Metazoa</taxon>
        <taxon>Spiralia</taxon>
        <taxon>Lophotrochozoa</taxon>
        <taxon>Platyhelminthes</taxon>
        <taxon>Trematoda</taxon>
        <taxon>Digenea</taxon>
        <taxon>Strigeidida</taxon>
        <taxon>Schistosomatoidea</taxon>
        <taxon>Schistosomatidae</taxon>
        <taxon>Schistosoma</taxon>
    </lineage>
</organism>
<sequence length="124" mass="14125">MSRQFYCTELQLQEQQPSSKDLQVFINNCVNKVLNVRLPDIVAEITKLYNEAREMKYVEVGQIVTLKISLLYKYNQSQHQMQEKTTSVAAASAAVGLKVHKGKSEILRYNTACTNPVTIDEEDL</sequence>
<protein>
    <submittedName>
        <fullName evidence="1">Uncharacterized protein</fullName>
    </submittedName>
</protein>
<evidence type="ECO:0000313" key="1">
    <source>
        <dbReference type="EMBL" id="VDO48915.1"/>
    </source>
</evidence>
<keyword evidence="2" id="KW-1185">Reference proteome</keyword>
<accession>A0A183LA38</accession>
<proteinExistence type="predicted"/>